<dbReference type="Gene3D" id="1.10.510.10">
    <property type="entry name" value="Transferase(Phosphotransferase) domain 1"/>
    <property type="match status" value="1"/>
</dbReference>
<dbReference type="SMART" id="SM00220">
    <property type="entry name" value="S_TKc"/>
    <property type="match status" value="1"/>
</dbReference>
<evidence type="ECO:0000259" key="2">
    <source>
        <dbReference type="PROSITE" id="PS50011"/>
    </source>
</evidence>
<evidence type="ECO:0000313" key="3">
    <source>
        <dbReference type="EMBL" id="KAK5107706.1"/>
    </source>
</evidence>
<accession>A0AAN7YBY8</accession>
<dbReference type="GO" id="GO:0005634">
    <property type="term" value="C:nucleus"/>
    <property type="evidence" value="ECO:0007669"/>
    <property type="project" value="TreeGrafter"/>
</dbReference>
<dbReference type="PANTHER" id="PTHR44167:SF24">
    <property type="entry name" value="SERINE_THREONINE-PROTEIN KINASE CHK2"/>
    <property type="match status" value="1"/>
</dbReference>
<organism evidence="3 4">
    <name type="scientific">Meristemomyces frigidus</name>
    <dbReference type="NCBI Taxonomy" id="1508187"/>
    <lineage>
        <taxon>Eukaryota</taxon>
        <taxon>Fungi</taxon>
        <taxon>Dikarya</taxon>
        <taxon>Ascomycota</taxon>
        <taxon>Pezizomycotina</taxon>
        <taxon>Dothideomycetes</taxon>
        <taxon>Dothideomycetidae</taxon>
        <taxon>Mycosphaerellales</taxon>
        <taxon>Teratosphaeriaceae</taxon>
        <taxon>Meristemomyces</taxon>
    </lineage>
</organism>
<evidence type="ECO:0000256" key="1">
    <source>
        <dbReference type="SAM" id="MobiDB-lite"/>
    </source>
</evidence>
<dbReference type="EMBL" id="JAVRRL010000110">
    <property type="protein sequence ID" value="KAK5107706.1"/>
    <property type="molecule type" value="Genomic_DNA"/>
</dbReference>
<reference evidence="3" key="1">
    <citation type="submission" date="2023-08" db="EMBL/GenBank/DDBJ databases">
        <title>Black Yeasts Isolated from many extreme environments.</title>
        <authorList>
            <person name="Coleine C."/>
            <person name="Stajich J.E."/>
            <person name="Selbmann L."/>
        </authorList>
    </citation>
    <scope>NUCLEOTIDE SEQUENCE</scope>
    <source>
        <strain evidence="3">CCFEE 5401</strain>
    </source>
</reference>
<dbReference type="PANTHER" id="PTHR44167">
    <property type="entry name" value="OVARIAN-SPECIFIC SERINE/THREONINE-PROTEIN KINASE LOK-RELATED"/>
    <property type="match status" value="1"/>
</dbReference>
<gene>
    <name evidence="3" type="ORF">LTR62_000900</name>
</gene>
<dbReference type="SUPFAM" id="SSF56112">
    <property type="entry name" value="Protein kinase-like (PK-like)"/>
    <property type="match status" value="1"/>
</dbReference>
<feature type="domain" description="Protein kinase" evidence="2">
    <location>
        <begin position="210"/>
        <end position="500"/>
    </location>
</feature>
<proteinExistence type="predicted"/>
<dbReference type="Proteomes" id="UP001310890">
    <property type="component" value="Unassembled WGS sequence"/>
</dbReference>
<name>A0AAN7YBY8_9PEZI</name>
<sequence>MMVRNEEVPLSEALAFYASLSSNVSSSDSSTPQAVDGSSSSTDDTVNDANLAPTITGAFVFSFEMMPLRRKLGWFAGLSLSAKFRPGADKVEADIVLTLNPSHGVACDHLLFSFLPDSSAFAIRNLRKSSRVNLNGHMVPSKDWAAVLTRHATLTVGELAYDLVWNVPQRREKDFQSRRNRYTTTELGHELPIESVSSTPICESIYIGNWRLNSTAGKRTESVFFSAIRPHGELVVIKQVVRKDWPSAENADKEILHYEDLRSRLRHYPDRQFIVELQDLICSSGRRSFEEVQIADIANLVISLLARGTFWDILIKLKDAVDRDDIVNLFAQTFAGVSALHEVGYVHRDLKPTNLGVVSLSPPRAVVLDVIQAKYIPDNRLKGVVCTPGYSGTVGFHAPETEVTGGCCGQPIDAFALGCIGFHLFTGRSLFKGRFNPFRQPLSHKASPQEMLSEREVYDAVLSQLQQAPKDSIQHLLYGLLQKSPETRQSVEKAVNHHALTSALHPERVESQKANQKRACNP</sequence>
<dbReference type="InterPro" id="IPR000719">
    <property type="entry name" value="Prot_kinase_dom"/>
</dbReference>
<dbReference type="PROSITE" id="PS50011">
    <property type="entry name" value="PROTEIN_KINASE_DOM"/>
    <property type="match status" value="1"/>
</dbReference>
<dbReference type="GO" id="GO:0005524">
    <property type="term" value="F:ATP binding"/>
    <property type="evidence" value="ECO:0007669"/>
    <property type="project" value="InterPro"/>
</dbReference>
<dbReference type="Pfam" id="PF00069">
    <property type="entry name" value="Pkinase"/>
    <property type="match status" value="1"/>
</dbReference>
<dbReference type="GO" id="GO:0044773">
    <property type="term" value="P:mitotic DNA damage checkpoint signaling"/>
    <property type="evidence" value="ECO:0007669"/>
    <property type="project" value="TreeGrafter"/>
</dbReference>
<evidence type="ECO:0000313" key="4">
    <source>
        <dbReference type="Proteomes" id="UP001310890"/>
    </source>
</evidence>
<feature type="region of interest" description="Disordered" evidence="1">
    <location>
        <begin position="23"/>
        <end position="47"/>
    </location>
</feature>
<dbReference type="AlphaFoldDB" id="A0AAN7YBY8"/>
<dbReference type="InterPro" id="IPR011009">
    <property type="entry name" value="Kinase-like_dom_sf"/>
</dbReference>
<comment type="caution">
    <text evidence="3">The sequence shown here is derived from an EMBL/GenBank/DDBJ whole genome shotgun (WGS) entry which is preliminary data.</text>
</comment>
<dbReference type="GO" id="GO:0004674">
    <property type="term" value="F:protein serine/threonine kinase activity"/>
    <property type="evidence" value="ECO:0007669"/>
    <property type="project" value="TreeGrafter"/>
</dbReference>
<protein>
    <recommendedName>
        <fullName evidence="2">Protein kinase domain-containing protein</fullName>
    </recommendedName>
</protein>